<gene>
    <name evidence="1" type="ORF">FNV43_RR22054</name>
</gene>
<sequence length="108" mass="11938">MAKAGPPACNIAKKKKKKKIAINFSESEIDVALQLIQLSGDSSDDRNGVVQGTTEQSDCGTTHAVSFNHNFFQQQEDEANISLIIRKNIRFRSVSDIYKVTKPLSIVN</sequence>
<dbReference type="AlphaFoldDB" id="A0A8K0GMT0"/>
<organism evidence="1 2">
    <name type="scientific">Rhamnella rubrinervis</name>
    <dbReference type="NCBI Taxonomy" id="2594499"/>
    <lineage>
        <taxon>Eukaryota</taxon>
        <taxon>Viridiplantae</taxon>
        <taxon>Streptophyta</taxon>
        <taxon>Embryophyta</taxon>
        <taxon>Tracheophyta</taxon>
        <taxon>Spermatophyta</taxon>
        <taxon>Magnoliopsida</taxon>
        <taxon>eudicotyledons</taxon>
        <taxon>Gunneridae</taxon>
        <taxon>Pentapetalae</taxon>
        <taxon>rosids</taxon>
        <taxon>fabids</taxon>
        <taxon>Rosales</taxon>
        <taxon>Rhamnaceae</taxon>
        <taxon>rhamnoid group</taxon>
        <taxon>Rhamneae</taxon>
        <taxon>Rhamnella</taxon>
    </lineage>
</organism>
<dbReference type="Proteomes" id="UP000796880">
    <property type="component" value="Unassembled WGS sequence"/>
</dbReference>
<name>A0A8K0GMT0_9ROSA</name>
<protein>
    <submittedName>
        <fullName evidence="1">Uncharacterized protein</fullName>
    </submittedName>
</protein>
<dbReference type="OrthoDB" id="1163392at2759"/>
<comment type="caution">
    <text evidence="1">The sequence shown here is derived from an EMBL/GenBank/DDBJ whole genome shotgun (WGS) entry which is preliminary data.</text>
</comment>
<dbReference type="PANTHER" id="PTHR35167">
    <property type="entry name" value="OS05G0216466 PROTEIN"/>
    <property type="match status" value="1"/>
</dbReference>
<accession>A0A8K0GMT0</accession>
<evidence type="ECO:0000313" key="2">
    <source>
        <dbReference type="Proteomes" id="UP000796880"/>
    </source>
</evidence>
<proteinExistence type="predicted"/>
<keyword evidence="2" id="KW-1185">Reference proteome</keyword>
<reference evidence="1" key="1">
    <citation type="submission" date="2020-03" db="EMBL/GenBank/DDBJ databases">
        <title>A high-quality chromosome-level genome assembly of a woody plant with both climbing and erect habits, Rhamnella rubrinervis.</title>
        <authorList>
            <person name="Lu Z."/>
            <person name="Yang Y."/>
            <person name="Zhu X."/>
            <person name="Sun Y."/>
        </authorList>
    </citation>
    <scope>NUCLEOTIDE SEQUENCE</scope>
    <source>
        <strain evidence="1">BYM</strain>
        <tissue evidence="1">Leaf</tissue>
    </source>
</reference>
<evidence type="ECO:0000313" key="1">
    <source>
        <dbReference type="EMBL" id="KAF3434967.1"/>
    </source>
</evidence>
<dbReference type="PANTHER" id="PTHR35167:SF3">
    <property type="entry name" value="OS05G0216466 PROTEIN"/>
    <property type="match status" value="1"/>
</dbReference>
<dbReference type="EMBL" id="VOIH02000010">
    <property type="protein sequence ID" value="KAF3434967.1"/>
    <property type="molecule type" value="Genomic_DNA"/>
</dbReference>